<protein>
    <recommendedName>
        <fullName evidence="9">Anthranilate phosphoribosyltransferase</fullName>
        <ecNumber evidence="9">2.4.2.18</ecNumber>
    </recommendedName>
</protein>
<evidence type="ECO:0000256" key="1">
    <source>
        <dbReference type="ARBA" id="ARBA00004907"/>
    </source>
</evidence>
<proteinExistence type="inferred from homology"/>
<evidence type="ECO:0000259" key="10">
    <source>
        <dbReference type="Pfam" id="PF00591"/>
    </source>
</evidence>
<dbReference type="SUPFAM" id="SSF52418">
    <property type="entry name" value="Nucleoside phosphorylase/phosphoribosyltransferase catalytic domain"/>
    <property type="match status" value="1"/>
</dbReference>
<feature type="domain" description="Glycosyl transferase family 3 N-terminal" evidence="11">
    <location>
        <begin position="3"/>
        <end position="65"/>
    </location>
</feature>
<dbReference type="InterPro" id="IPR035902">
    <property type="entry name" value="Nuc_phospho_transferase"/>
</dbReference>
<feature type="binding site" evidence="9">
    <location>
        <begin position="83"/>
        <end position="84"/>
    </location>
    <ligand>
        <name>5-phospho-alpha-D-ribose 1-diphosphate</name>
        <dbReference type="ChEBI" id="CHEBI:58017"/>
    </ligand>
</feature>
<comment type="function">
    <text evidence="9">Catalyzes the transfer of the phosphoribosyl group of 5-phosphorylribose-1-pyrophosphate (PRPP) to anthranilate to yield N-(5'-phosphoribosyl)-anthranilate (PRA).</text>
</comment>
<organism evidence="12 13">
    <name type="scientific">Serpentinicella alkaliphila</name>
    <dbReference type="NCBI Taxonomy" id="1734049"/>
    <lineage>
        <taxon>Bacteria</taxon>
        <taxon>Bacillati</taxon>
        <taxon>Bacillota</taxon>
        <taxon>Clostridia</taxon>
        <taxon>Peptostreptococcales</taxon>
        <taxon>Natronincolaceae</taxon>
        <taxon>Serpentinicella</taxon>
    </lineage>
</organism>
<dbReference type="AlphaFoldDB" id="A0A4R2TJB0"/>
<evidence type="ECO:0000256" key="3">
    <source>
        <dbReference type="ARBA" id="ARBA00022676"/>
    </source>
</evidence>
<comment type="pathway">
    <text evidence="1 9">Amino-acid biosynthesis; L-tryptophan biosynthesis; L-tryptophan from chorismate: step 2/5.</text>
</comment>
<dbReference type="Proteomes" id="UP000295504">
    <property type="component" value="Unassembled WGS sequence"/>
</dbReference>
<dbReference type="SUPFAM" id="SSF47648">
    <property type="entry name" value="Nucleoside phosphorylase/phosphoribosyltransferase N-terminal domain"/>
    <property type="match status" value="1"/>
</dbReference>
<sequence length="338" mass="36688">MIKDSINKLVHGISLSEYEMTEALNEIMSGLVSPTLISSFLTALKLKGETIEEITGGAKVLRKKCSSIDLNDLYTIDTCGTGGDNSNTFNISTAVAFIAASAGIPVVKHGNRSVTSKSGSADVLEALGANIYLSPTQVEHCILNHNLGFLFAPNFHSAMKHVAETRKELGFRTIFNILGPLSNPASAKAQVLGVFEESLTEPLAHVLKNLGTKHALVVHGMDGIDEITVTTDTKITELRENKIFTYYLNPKDYGFTLCKHEDLNGGDARENGKIIKSIFLGEQGPKRDILLLNSAAALYIGRKVDNFRDGITLASNLLDSGAAYRKLTDYVEETRLLL</sequence>
<comment type="subunit">
    <text evidence="9">Homodimer.</text>
</comment>
<dbReference type="PANTHER" id="PTHR43285:SF2">
    <property type="entry name" value="ANTHRANILATE PHOSPHORIBOSYLTRANSFERASE"/>
    <property type="match status" value="1"/>
</dbReference>
<comment type="similarity">
    <text evidence="8">In the C-terminal section; belongs to the anthranilate phosphoribosyltransferase family.</text>
</comment>
<keyword evidence="9" id="KW-0479">Metal-binding</keyword>
<dbReference type="Gene3D" id="1.20.970.10">
    <property type="entry name" value="Transferase, Pyrimidine Nucleoside Phosphorylase, Chain C"/>
    <property type="match status" value="1"/>
</dbReference>
<dbReference type="InterPro" id="IPR036320">
    <property type="entry name" value="Glycosyl_Trfase_fam3_N_dom_sf"/>
</dbReference>
<dbReference type="GO" id="GO:0005829">
    <property type="term" value="C:cytosol"/>
    <property type="evidence" value="ECO:0007669"/>
    <property type="project" value="TreeGrafter"/>
</dbReference>
<feature type="binding site" evidence="9">
    <location>
        <position position="80"/>
    </location>
    <ligand>
        <name>5-phospho-alpha-D-ribose 1-diphosphate</name>
        <dbReference type="ChEBI" id="CHEBI:58017"/>
    </ligand>
</feature>
<evidence type="ECO:0000256" key="7">
    <source>
        <dbReference type="ARBA" id="ARBA00052328"/>
    </source>
</evidence>
<evidence type="ECO:0000256" key="8">
    <source>
        <dbReference type="ARBA" id="ARBA00061188"/>
    </source>
</evidence>
<feature type="binding site" evidence="9">
    <location>
        <begin position="90"/>
        <end position="93"/>
    </location>
    <ligand>
        <name>5-phospho-alpha-D-ribose 1-diphosphate</name>
        <dbReference type="ChEBI" id="CHEBI:58017"/>
    </ligand>
</feature>
<comment type="caution">
    <text evidence="9">Lacks conserved residue(s) required for the propagation of feature annotation.</text>
</comment>
<comment type="caution">
    <text evidence="12">The sequence shown here is derived from an EMBL/GenBank/DDBJ whole genome shotgun (WGS) entry which is preliminary data.</text>
</comment>
<feature type="binding site" evidence="9">
    <location>
        <position position="166"/>
    </location>
    <ligand>
        <name>anthranilate</name>
        <dbReference type="ChEBI" id="CHEBI:16567"/>
        <label>2</label>
    </ligand>
</feature>
<feature type="binding site" evidence="9">
    <location>
        <position position="226"/>
    </location>
    <ligand>
        <name>Mg(2+)</name>
        <dbReference type="ChEBI" id="CHEBI:18420"/>
        <label>2</label>
    </ligand>
</feature>
<feature type="binding site" evidence="9">
    <location>
        <position position="80"/>
    </location>
    <ligand>
        <name>anthranilate</name>
        <dbReference type="ChEBI" id="CHEBI:16567"/>
        <label>1</label>
    </ligand>
</feature>
<dbReference type="InterPro" id="IPR005940">
    <property type="entry name" value="Anthranilate_Pribosyl_Tfrase"/>
</dbReference>
<keyword evidence="9" id="KW-0460">Magnesium</keyword>
<dbReference type="InterPro" id="IPR000312">
    <property type="entry name" value="Glycosyl_Trfase_fam3"/>
</dbReference>
<dbReference type="HAMAP" id="MF_00211">
    <property type="entry name" value="TrpD"/>
    <property type="match status" value="1"/>
</dbReference>
<evidence type="ECO:0000256" key="2">
    <source>
        <dbReference type="ARBA" id="ARBA00022605"/>
    </source>
</evidence>
<dbReference type="PANTHER" id="PTHR43285">
    <property type="entry name" value="ANTHRANILATE PHOSPHORIBOSYLTRANSFERASE"/>
    <property type="match status" value="1"/>
</dbReference>
<keyword evidence="5 9" id="KW-0822">Tryptophan biosynthesis</keyword>
<comment type="cofactor">
    <cofactor evidence="9">
        <name>Mg(2+)</name>
        <dbReference type="ChEBI" id="CHEBI:18420"/>
    </cofactor>
    <text evidence="9">Binds 2 magnesium ions per monomer.</text>
</comment>
<feature type="domain" description="Glycosyl transferase family 3" evidence="10">
    <location>
        <begin position="75"/>
        <end position="324"/>
    </location>
</feature>
<comment type="catalytic activity">
    <reaction evidence="7 9">
        <text>N-(5-phospho-beta-D-ribosyl)anthranilate + diphosphate = 5-phospho-alpha-D-ribose 1-diphosphate + anthranilate</text>
        <dbReference type="Rhea" id="RHEA:11768"/>
        <dbReference type="ChEBI" id="CHEBI:16567"/>
        <dbReference type="ChEBI" id="CHEBI:18277"/>
        <dbReference type="ChEBI" id="CHEBI:33019"/>
        <dbReference type="ChEBI" id="CHEBI:58017"/>
        <dbReference type="EC" id="2.4.2.18"/>
    </reaction>
</comment>
<dbReference type="Pfam" id="PF02885">
    <property type="entry name" value="Glycos_trans_3N"/>
    <property type="match status" value="1"/>
</dbReference>
<dbReference type="NCBIfam" id="TIGR01245">
    <property type="entry name" value="trpD"/>
    <property type="match status" value="1"/>
</dbReference>
<feature type="binding site" evidence="9">
    <location>
        <position position="225"/>
    </location>
    <ligand>
        <name>Mg(2+)</name>
        <dbReference type="ChEBI" id="CHEBI:18420"/>
        <label>2</label>
    </ligand>
</feature>
<dbReference type="InterPro" id="IPR017459">
    <property type="entry name" value="Glycosyl_Trfase_fam3_N_dom"/>
</dbReference>
<feature type="binding site" evidence="9">
    <location>
        <position position="120"/>
    </location>
    <ligand>
        <name>5-phospho-alpha-D-ribose 1-diphosphate</name>
        <dbReference type="ChEBI" id="CHEBI:58017"/>
    </ligand>
</feature>
<keyword evidence="13" id="KW-1185">Reference proteome</keyword>
<gene>
    <name evidence="9" type="primary">trpD</name>
    <name evidence="12" type="ORF">EDD79_101659</name>
</gene>
<keyword evidence="4 9" id="KW-0808">Transferase</keyword>
<dbReference type="GO" id="GO:0004048">
    <property type="term" value="F:anthranilate phosphoribosyltransferase activity"/>
    <property type="evidence" value="ECO:0007669"/>
    <property type="project" value="UniProtKB-UniRule"/>
</dbReference>
<dbReference type="OrthoDB" id="9806430at2"/>
<feature type="binding site" evidence="9">
    <location>
        <begin position="108"/>
        <end position="116"/>
    </location>
    <ligand>
        <name>5-phospho-alpha-D-ribose 1-diphosphate</name>
        <dbReference type="ChEBI" id="CHEBI:58017"/>
    </ligand>
</feature>
<evidence type="ECO:0000256" key="6">
    <source>
        <dbReference type="ARBA" id="ARBA00023141"/>
    </source>
</evidence>
<dbReference type="UniPathway" id="UPA00035">
    <property type="reaction ID" value="UER00041"/>
</dbReference>
<comment type="similarity">
    <text evidence="9">Belongs to the anthranilate phosphoribosyltransferase family.</text>
</comment>
<evidence type="ECO:0000256" key="9">
    <source>
        <dbReference type="HAMAP-Rule" id="MF_00211"/>
    </source>
</evidence>
<evidence type="ECO:0000259" key="11">
    <source>
        <dbReference type="Pfam" id="PF02885"/>
    </source>
</evidence>
<dbReference type="GO" id="GO:0000162">
    <property type="term" value="P:L-tryptophan biosynthetic process"/>
    <property type="evidence" value="ECO:0007669"/>
    <property type="project" value="UniProtKB-UniRule"/>
</dbReference>
<dbReference type="Pfam" id="PF00591">
    <property type="entry name" value="Glycos_transf_3"/>
    <property type="match status" value="1"/>
</dbReference>
<evidence type="ECO:0000313" key="12">
    <source>
        <dbReference type="EMBL" id="TCQ02412.1"/>
    </source>
</evidence>
<accession>A0A4R2TJB0</accession>
<dbReference type="FunFam" id="3.40.1030.10:FF:000002">
    <property type="entry name" value="Anthranilate phosphoribosyltransferase"/>
    <property type="match status" value="1"/>
</dbReference>
<keyword evidence="2 9" id="KW-0028">Amino-acid biosynthesis</keyword>
<name>A0A4R2TJB0_9FIRM</name>
<evidence type="ECO:0000256" key="4">
    <source>
        <dbReference type="ARBA" id="ARBA00022679"/>
    </source>
</evidence>
<feature type="binding site" evidence="9">
    <location>
        <position position="111"/>
    </location>
    <ligand>
        <name>anthranilate</name>
        <dbReference type="ChEBI" id="CHEBI:16567"/>
        <label>1</label>
    </ligand>
</feature>
<keyword evidence="6 9" id="KW-0057">Aromatic amino acid biosynthesis</keyword>
<reference evidence="12 13" key="1">
    <citation type="submission" date="2019-03" db="EMBL/GenBank/DDBJ databases">
        <title>Genomic Encyclopedia of Type Strains, Phase IV (KMG-IV): sequencing the most valuable type-strain genomes for metagenomic binning, comparative biology and taxonomic classification.</title>
        <authorList>
            <person name="Goeker M."/>
        </authorList>
    </citation>
    <scope>NUCLEOTIDE SEQUENCE [LARGE SCALE GENOMIC DNA]</scope>
    <source>
        <strain evidence="12 13">DSM 100013</strain>
    </source>
</reference>
<evidence type="ECO:0000256" key="5">
    <source>
        <dbReference type="ARBA" id="ARBA00022822"/>
    </source>
</evidence>
<feature type="binding site" evidence="9">
    <location>
        <position position="92"/>
    </location>
    <ligand>
        <name>Mg(2+)</name>
        <dbReference type="ChEBI" id="CHEBI:18420"/>
        <label>1</label>
    </ligand>
</feature>
<dbReference type="EMBL" id="SLYC01000016">
    <property type="protein sequence ID" value="TCQ02412.1"/>
    <property type="molecule type" value="Genomic_DNA"/>
</dbReference>
<dbReference type="Gene3D" id="3.40.1030.10">
    <property type="entry name" value="Nucleoside phosphorylase/phosphoribosyltransferase catalytic domain"/>
    <property type="match status" value="1"/>
</dbReference>
<keyword evidence="3 9" id="KW-0328">Glycosyltransferase</keyword>
<dbReference type="RefSeq" id="WP_132848467.1">
    <property type="nucleotide sequence ID" value="NZ_CP058648.1"/>
</dbReference>
<dbReference type="EC" id="2.4.2.18" evidence="9"/>
<feature type="binding site" evidence="9">
    <location>
        <position position="88"/>
    </location>
    <ligand>
        <name>5-phospho-alpha-D-ribose 1-diphosphate</name>
        <dbReference type="ChEBI" id="CHEBI:58017"/>
    </ligand>
</feature>
<feature type="binding site" evidence="9">
    <location>
        <position position="226"/>
    </location>
    <ligand>
        <name>Mg(2+)</name>
        <dbReference type="ChEBI" id="CHEBI:18420"/>
        <label>1</label>
    </ligand>
</feature>
<evidence type="ECO:0000313" key="13">
    <source>
        <dbReference type="Proteomes" id="UP000295504"/>
    </source>
</evidence>
<dbReference type="GO" id="GO:0000287">
    <property type="term" value="F:magnesium ion binding"/>
    <property type="evidence" value="ECO:0007669"/>
    <property type="project" value="UniProtKB-UniRule"/>
</dbReference>